<proteinExistence type="predicted"/>
<dbReference type="Gene3D" id="3.50.50.60">
    <property type="entry name" value="FAD/NAD(P)-binding domain"/>
    <property type="match status" value="2"/>
</dbReference>
<gene>
    <name evidence="4" type="ORF">SAMN05216296_1453</name>
</gene>
<dbReference type="PANTHER" id="PTHR42877:SF4">
    <property type="entry name" value="FAD_NAD(P)-BINDING DOMAIN-CONTAINING PROTEIN-RELATED"/>
    <property type="match status" value="1"/>
</dbReference>
<dbReference type="GO" id="GO:0050661">
    <property type="term" value="F:NADP binding"/>
    <property type="evidence" value="ECO:0007669"/>
    <property type="project" value="InterPro"/>
</dbReference>
<organism evidence="4 5">
    <name type="scientific">Pseudomonas pohangensis</name>
    <dbReference type="NCBI Taxonomy" id="364197"/>
    <lineage>
        <taxon>Bacteria</taxon>
        <taxon>Pseudomonadati</taxon>
        <taxon>Pseudomonadota</taxon>
        <taxon>Gammaproteobacteria</taxon>
        <taxon>Pseudomonadales</taxon>
        <taxon>Pseudomonadaceae</taxon>
        <taxon>Pseudomonas</taxon>
    </lineage>
</organism>
<dbReference type="RefSeq" id="WP_090193781.1">
    <property type="nucleotide sequence ID" value="NZ_LT629785.1"/>
</dbReference>
<accession>A0A1H2FAW9</accession>
<evidence type="ECO:0000313" key="4">
    <source>
        <dbReference type="EMBL" id="SDU04484.1"/>
    </source>
</evidence>
<dbReference type="PIRSF" id="PIRSF000332">
    <property type="entry name" value="FMO"/>
    <property type="match status" value="1"/>
</dbReference>
<evidence type="ECO:0000256" key="2">
    <source>
        <dbReference type="ARBA" id="ARBA00022827"/>
    </source>
</evidence>
<dbReference type="OrthoDB" id="312624at2"/>
<reference evidence="5" key="1">
    <citation type="submission" date="2016-10" db="EMBL/GenBank/DDBJ databases">
        <authorList>
            <person name="Varghese N."/>
            <person name="Submissions S."/>
        </authorList>
    </citation>
    <scope>NUCLEOTIDE SEQUENCE [LARGE SCALE GENOMIC DNA]</scope>
    <source>
        <strain evidence="5">DSM 17875</strain>
    </source>
</reference>
<dbReference type="EMBL" id="LT629785">
    <property type="protein sequence ID" value="SDU04484.1"/>
    <property type="molecule type" value="Genomic_DNA"/>
</dbReference>
<dbReference type="InterPro" id="IPR000960">
    <property type="entry name" value="Flavin_mOase"/>
</dbReference>
<dbReference type="InterPro" id="IPR051209">
    <property type="entry name" value="FAD-bind_Monooxygenase_sf"/>
</dbReference>
<keyword evidence="3" id="KW-0560">Oxidoreductase</keyword>
<dbReference type="Proteomes" id="UP000243232">
    <property type="component" value="Chromosome I"/>
</dbReference>
<keyword evidence="1" id="KW-0285">Flavoprotein</keyword>
<keyword evidence="5" id="KW-1185">Reference proteome</keyword>
<evidence type="ECO:0000313" key="5">
    <source>
        <dbReference type="Proteomes" id="UP000243232"/>
    </source>
</evidence>
<dbReference type="AlphaFoldDB" id="A0A1H2FAW9"/>
<dbReference type="Pfam" id="PF00743">
    <property type="entry name" value="FMO-like"/>
    <property type="match status" value="1"/>
</dbReference>
<dbReference type="PANTHER" id="PTHR42877">
    <property type="entry name" value="L-ORNITHINE N(5)-MONOOXYGENASE-RELATED"/>
    <property type="match status" value="1"/>
</dbReference>
<evidence type="ECO:0000256" key="3">
    <source>
        <dbReference type="ARBA" id="ARBA00023002"/>
    </source>
</evidence>
<dbReference type="SUPFAM" id="SSF51905">
    <property type="entry name" value="FAD/NAD(P)-binding domain"/>
    <property type="match status" value="1"/>
</dbReference>
<dbReference type="GO" id="GO:0050660">
    <property type="term" value="F:flavin adenine dinucleotide binding"/>
    <property type="evidence" value="ECO:0007669"/>
    <property type="project" value="InterPro"/>
</dbReference>
<protein>
    <submittedName>
        <fullName evidence="4">Predicted flavoprotein CzcO associated with the cation diffusion facilitator CzcD</fullName>
    </submittedName>
</protein>
<dbReference type="InterPro" id="IPR020946">
    <property type="entry name" value="Flavin_mOase-like"/>
</dbReference>
<keyword evidence="2" id="KW-0274">FAD</keyword>
<evidence type="ECO:0000256" key="1">
    <source>
        <dbReference type="ARBA" id="ARBA00022630"/>
    </source>
</evidence>
<sequence>MNNASVDTALRSPKVVIIGTGVTGILMTIKLREAGITDLVVLEKKDCLGGTWRENTYPGLACDIPAHMYTYSFELNPNWSHLFAYGAEIREYCEMVGRKYGVTDKVQFNEEVVSSIYDKGKWTVTTRKGNTYVADFVINCTGILHHPARPQIKGIDTFKGAMFHTAEWDHSVDLQGKRIGVIGTGSTAAQVIPEVAKQAGKLSVFQRTPQWILPLANKEFSEADKAKFREHPNRLRRLRLAYEWAIQNLLTKAVTGHQPQNFLFSAMCKLNLRFSVKDKKLREKLRPDYKVGCKRIIINKTFYDAVQRDNVELVTDGIVEITPKGIRTKDGREHELDVLVLSTGFHNFNFMRPMDMRGKDGLTIDEAWSKKIRTYRSLFMPNFPNNFLMLGPHTPIGNYSVIAMSEVQCGYILQILQRWRERKFDEIDVQPEALERFSRYMKEGMSQTVWVGGCQSWYLDPDGDPVLWPYTWQRWEKEMKTPEMQDFKLTTFA</sequence>
<dbReference type="STRING" id="364197.SAMN05216296_1453"/>
<name>A0A1H2FAW9_9PSED</name>
<dbReference type="InterPro" id="IPR036188">
    <property type="entry name" value="FAD/NAD-bd_sf"/>
</dbReference>
<dbReference type="GO" id="GO:0004499">
    <property type="term" value="F:N,N-dimethylaniline monooxygenase activity"/>
    <property type="evidence" value="ECO:0007669"/>
    <property type="project" value="InterPro"/>
</dbReference>